<evidence type="ECO:0000259" key="4">
    <source>
        <dbReference type="Pfam" id="PF00535"/>
    </source>
</evidence>
<dbReference type="AlphaFoldDB" id="A0A1Q5P2T5"/>
<name>A0A1Q5P2T5_9BACI</name>
<gene>
    <name evidence="5" type="ORF">BLL40_07445</name>
</gene>
<dbReference type="OrthoDB" id="396512at2"/>
<accession>A0A1Q5P2T5</accession>
<protein>
    <submittedName>
        <fullName evidence="5">Glycosyl transferase</fullName>
    </submittedName>
</protein>
<dbReference type="RefSeq" id="WP_073711290.1">
    <property type="nucleotide sequence ID" value="NZ_MRWQ01000006.1"/>
</dbReference>
<dbReference type="GO" id="GO:0016757">
    <property type="term" value="F:glycosyltransferase activity"/>
    <property type="evidence" value="ECO:0007669"/>
    <property type="project" value="UniProtKB-KW"/>
</dbReference>
<keyword evidence="2" id="KW-0328">Glycosyltransferase</keyword>
<sequence>MKPKISIIVPVYKVEPYIHKCVDSILAQTFKDFELILVDDGSPDKCGEICDEYAQKDSRVHVIHKKNGGLSDARNAGLNIAKGEYIGFVDSDDWIESDMYELLYNMCEENECDIANCTSIIHFKSETVINGNHPLIIHNRNEAMKAMLEGELYDEVVWTKLIKRNLIGDTRFKVGIVYEDTDFTYRLIHKSKKVCCIGAPKYHYIKRENSTMDKAVKNITIDGVLIYDEMYRFIDQHYRDLRDLVALKLGNSAMIVMNLMAENQNYSKHKRNYYKVGNILNNYFIRTIKLKDYPKNVKILLTASKIHPLFYKLLINITAKRREA</sequence>
<dbReference type="Gene3D" id="3.90.550.10">
    <property type="entry name" value="Spore Coat Polysaccharide Biosynthesis Protein SpsA, Chain A"/>
    <property type="match status" value="1"/>
</dbReference>
<dbReference type="Pfam" id="PF00535">
    <property type="entry name" value="Glycos_transf_2"/>
    <property type="match status" value="1"/>
</dbReference>
<feature type="domain" description="Glycosyltransferase 2-like" evidence="4">
    <location>
        <begin position="6"/>
        <end position="166"/>
    </location>
</feature>
<proteinExistence type="inferred from homology"/>
<dbReference type="STRING" id="1714354.BLL40_07445"/>
<evidence type="ECO:0000256" key="1">
    <source>
        <dbReference type="ARBA" id="ARBA00006739"/>
    </source>
</evidence>
<dbReference type="SUPFAM" id="SSF53448">
    <property type="entry name" value="Nucleotide-diphospho-sugar transferases"/>
    <property type="match status" value="1"/>
</dbReference>
<evidence type="ECO:0000256" key="2">
    <source>
        <dbReference type="ARBA" id="ARBA00022676"/>
    </source>
</evidence>
<comment type="caution">
    <text evidence="5">The sequence shown here is derived from an EMBL/GenBank/DDBJ whole genome shotgun (WGS) entry which is preliminary data.</text>
</comment>
<organism evidence="5 6">
    <name type="scientific">Domibacillus mangrovi</name>
    <dbReference type="NCBI Taxonomy" id="1714354"/>
    <lineage>
        <taxon>Bacteria</taxon>
        <taxon>Bacillati</taxon>
        <taxon>Bacillota</taxon>
        <taxon>Bacilli</taxon>
        <taxon>Bacillales</taxon>
        <taxon>Bacillaceae</taxon>
        <taxon>Domibacillus</taxon>
    </lineage>
</organism>
<keyword evidence="6" id="KW-1185">Reference proteome</keyword>
<dbReference type="EMBL" id="MRWQ01000006">
    <property type="protein sequence ID" value="OKL36565.1"/>
    <property type="molecule type" value="Genomic_DNA"/>
</dbReference>
<dbReference type="InterPro" id="IPR029044">
    <property type="entry name" value="Nucleotide-diphossugar_trans"/>
</dbReference>
<evidence type="ECO:0000313" key="5">
    <source>
        <dbReference type="EMBL" id="OKL36565.1"/>
    </source>
</evidence>
<reference evidence="5 6" key="1">
    <citation type="submission" date="2016-12" db="EMBL/GenBank/DDBJ databases">
        <title>Domibacillus sp. SAOS 44 whole genome sequencing.</title>
        <authorList>
            <person name="Verma A."/>
            <person name="Krishnamurthi S."/>
        </authorList>
    </citation>
    <scope>NUCLEOTIDE SEQUENCE [LARGE SCALE GENOMIC DNA]</scope>
    <source>
        <strain evidence="5 6">SAOS 44</strain>
    </source>
</reference>
<dbReference type="Proteomes" id="UP000186524">
    <property type="component" value="Unassembled WGS sequence"/>
</dbReference>
<dbReference type="CDD" id="cd00761">
    <property type="entry name" value="Glyco_tranf_GTA_type"/>
    <property type="match status" value="1"/>
</dbReference>
<keyword evidence="3 5" id="KW-0808">Transferase</keyword>
<comment type="similarity">
    <text evidence="1">Belongs to the glycosyltransferase 2 family.</text>
</comment>
<dbReference type="PANTHER" id="PTHR22916">
    <property type="entry name" value="GLYCOSYLTRANSFERASE"/>
    <property type="match status" value="1"/>
</dbReference>
<dbReference type="PANTHER" id="PTHR22916:SF51">
    <property type="entry name" value="GLYCOSYLTRANSFERASE EPSH-RELATED"/>
    <property type="match status" value="1"/>
</dbReference>
<evidence type="ECO:0000313" key="6">
    <source>
        <dbReference type="Proteomes" id="UP000186524"/>
    </source>
</evidence>
<evidence type="ECO:0000256" key="3">
    <source>
        <dbReference type="ARBA" id="ARBA00022679"/>
    </source>
</evidence>
<dbReference type="InterPro" id="IPR001173">
    <property type="entry name" value="Glyco_trans_2-like"/>
</dbReference>